<dbReference type="AlphaFoldDB" id="A0A1F4T7I0"/>
<comment type="function">
    <text evidence="16">Catalyzes the phosphorylation of pantothenate (Pan), the first step in CoA biosynthesis.</text>
</comment>
<keyword evidence="13 16" id="KW-0173">Coenzyme A biosynthesis</keyword>
<dbReference type="SUPFAM" id="SSF53067">
    <property type="entry name" value="Actin-like ATPase domain"/>
    <property type="match status" value="2"/>
</dbReference>
<dbReference type="Pfam" id="PF03309">
    <property type="entry name" value="Pan_kinase"/>
    <property type="match status" value="1"/>
</dbReference>
<keyword evidence="11 16" id="KW-0067">ATP-binding</keyword>
<dbReference type="GO" id="GO:0004594">
    <property type="term" value="F:pantothenate kinase activity"/>
    <property type="evidence" value="ECO:0007669"/>
    <property type="project" value="UniProtKB-UniRule"/>
</dbReference>
<dbReference type="PANTHER" id="PTHR34265">
    <property type="entry name" value="TYPE III PANTOTHENATE KINASE"/>
    <property type="match status" value="1"/>
</dbReference>
<sequence>MILTVDVGNTNIVYGLYKGPSLVSSWRTATSPYIFPKIMGNISKVIIASVVPAIDRKLAKDVKKHFHLVPRFITAADIPLIKVKLSDKKAIGADRVVNALAAYTLYNKPALIIDFGTATTFDYVSAKGEYLGGAIAPGITLARDTLHQRTAKLPSVPIAPPKRVVGRSTTEALQSGLVFGYVAMVEGMVWRIKKEMKAAKATVIATGGLAKLICKYTPVVDIIDSDLTLKGLRIIAES</sequence>
<comment type="cofactor">
    <cofactor evidence="16">
        <name>NH4(+)</name>
        <dbReference type="ChEBI" id="CHEBI:28938"/>
    </cofactor>
    <cofactor evidence="16">
        <name>K(+)</name>
        <dbReference type="ChEBI" id="CHEBI:29103"/>
    </cofactor>
    <text evidence="16">A monovalent cation. Ammonium or potassium.</text>
</comment>
<dbReference type="GO" id="GO:0005524">
    <property type="term" value="F:ATP binding"/>
    <property type="evidence" value="ECO:0007669"/>
    <property type="project" value="UniProtKB-UniRule"/>
</dbReference>
<dbReference type="UniPathway" id="UPA00241">
    <property type="reaction ID" value="UER00352"/>
</dbReference>
<dbReference type="GO" id="GO:0015937">
    <property type="term" value="P:coenzyme A biosynthetic process"/>
    <property type="evidence" value="ECO:0007669"/>
    <property type="project" value="UniProtKB-UniRule"/>
</dbReference>
<comment type="caution">
    <text evidence="16">Lacks conserved residue(s) required for the propagation of feature annotation.</text>
</comment>
<keyword evidence="12 16" id="KW-0630">Potassium</keyword>
<evidence type="ECO:0000256" key="15">
    <source>
        <dbReference type="ARBA" id="ARBA00040883"/>
    </source>
</evidence>
<evidence type="ECO:0000256" key="12">
    <source>
        <dbReference type="ARBA" id="ARBA00022958"/>
    </source>
</evidence>
<evidence type="ECO:0000256" key="9">
    <source>
        <dbReference type="ARBA" id="ARBA00022741"/>
    </source>
</evidence>
<keyword evidence="16" id="KW-0479">Metal-binding</keyword>
<evidence type="ECO:0000313" key="18">
    <source>
        <dbReference type="Proteomes" id="UP000178602"/>
    </source>
</evidence>
<accession>A0A1F4T7I0</accession>
<dbReference type="Gene3D" id="3.30.420.40">
    <property type="match status" value="2"/>
</dbReference>
<dbReference type="Proteomes" id="UP000178602">
    <property type="component" value="Unassembled WGS sequence"/>
</dbReference>
<evidence type="ECO:0000256" key="11">
    <source>
        <dbReference type="ARBA" id="ARBA00022840"/>
    </source>
</evidence>
<dbReference type="NCBIfam" id="TIGR00671">
    <property type="entry name" value="baf"/>
    <property type="match status" value="1"/>
</dbReference>
<reference evidence="17 18" key="1">
    <citation type="journal article" date="2016" name="Nat. Commun.">
        <title>Thousands of microbial genomes shed light on interconnected biogeochemical processes in an aquifer system.</title>
        <authorList>
            <person name="Anantharaman K."/>
            <person name="Brown C.T."/>
            <person name="Hug L.A."/>
            <person name="Sharon I."/>
            <person name="Castelle C.J."/>
            <person name="Probst A.J."/>
            <person name="Thomas B.C."/>
            <person name="Singh A."/>
            <person name="Wilkins M.J."/>
            <person name="Karaoz U."/>
            <person name="Brodie E.L."/>
            <person name="Williams K.H."/>
            <person name="Hubbard S.S."/>
            <person name="Banfield J.F."/>
        </authorList>
    </citation>
    <scope>NUCLEOTIDE SEQUENCE [LARGE SCALE GENOMIC DNA]</scope>
</reference>
<organism evidence="17 18">
    <name type="scientific">candidate division WOR-1 bacterium RIFOXYC12_FULL_54_18</name>
    <dbReference type="NCBI Taxonomy" id="1802584"/>
    <lineage>
        <taxon>Bacteria</taxon>
        <taxon>Bacillati</taxon>
        <taxon>Saganbacteria</taxon>
    </lineage>
</organism>
<evidence type="ECO:0000256" key="13">
    <source>
        <dbReference type="ARBA" id="ARBA00022993"/>
    </source>
</evidence>
<evidence type="ECO:0000313" key="17">
    <source>
        <dbReference type="EMBL" id="OGC28664.1"/>
    </source>
</evidence>
<dbReference type="HAMAP" id="MF_01274">
    <property type="entry name" value="Pantothen_kinase_3"/>
    <property type="match status" value="1"/>
</dbReference>
<comment type="caution">
    <text evidence="17">The sequence shown here is derived from an EMBL/GenBank/DDBJ whole genome shotgun (WGS) entry which is preliminary data.</text>
</comment>
<name>A0A1F4T7I0_UNCSA</name>
<evidence type="ECO:0000256" key="16">
    <source>
        <dbReference type="HAMAP-Rule" id="MF_01274"/>
    </source>
</evidence>
<comment type="catalytic activity">
    <reaction evidence="1 16">
        <text>(R)-pantothenate + ATP = (R)-4'-phosphopantothenate + ADP + H(+)</text>
        <dbReference type="Rhea" id="RHEA:16373"/>
        <dbReference type="ChEBI" id="CHEBI:10986"/>
        <dbReference type="ChEBI" id="CHEBI:15378"/>
        <dbReference type="ChEBI" id="CHEBI:29032"/>
        <dbReference type="ChEBI" id="CHEBI:30616"/>
        <dbReference type="ChEBI" id="CHEBI:456216"/>
        <dbReference type="EC" id="2.7.1.33"/>
    </reaction>
</comment>
<feature type="binding site" evidence="16">
    <location>
        <position position="117"/>
    </location>
    <ligand>
        <name>ATP</name>
        <dbReference type="ChEBI" id="CHEBI:30616"/>
    </ligand>
</feature>
<dbReference type="EC" id="2.7.1.33" evidence="6 16"/>
<keyword evidence="10 16" id="KW-0418">Kinase</keyword>
<evidence type="ECO:0000256" key="6">
    <source>
        <dbReference type="ARBA" id="ARBA00012102"/>
    </source>
</evidence>
<protein>
    <recommendedName>
        <fullName evidence="15 16">Type III pantothenate kinase</fullName>
        <ecNumber evidence="6 16">2.7.1.33</ecNumber>
    </recommendedName>
    <alternativeName>
        <fullName evidence="16">PanK-III</fullName>
    </alternativeName>
    <alternativeName>
        <fullName evidence="16">Pantothenic acid kinase</fullName>
    </alternativeName>
</protein>
<evidence type="ECO:0000256" key="4">
    <source>
        <dbReference type="ARBA" id="ARBA00005225"/>
    </source>
</evidence>
<feature type="binding site" evidence="16">
    <location>
        <position position="169"/>
    </location>
    <ligand>
        <name>substrate</name>
    </ligand>
</feature>
<comment type="pathway">
    <text evidence="4 16">Cofactor biosynthesis; coenzyme A biosynthesis; CoA from (R)-pantothenate: step 1/5.</text>
</comment>
<evidence type="ECO:0000256" key="7">
    <source>
        <dbReference type="ARBA" id="ARBA00022490"/>
    </source>
</evidence>
<dbReference type="InterPro" id="IPR043129">
    <property type="entry name" value="ATPase_NBD"/>
</dbReference>
<evidence type="ECO:0000256" key="5">
    <source>
        <dbReference type="ARBA" id="ARBA00011738"/>
    </source>
</evidence>
<feature type="binding site" evidence="16">
    <location>
        <begin position="92"/>
        <end position="95"/>
    </location>
    <ligand>
        <name>substrate</name>
    </ligand>
</feature>
<feature type="active site" description="Proton acceptor" evidence="16">
    <location>
        <position position="94"/>
    </location>
</feature>
<evidence type="ECO:0000256" key="14">
    <source>
        <dbReference type="ARBA" id="ARBA00038036"/>
    </source>
</evidence>
<gene>
    <name evidence="16" type="primary">coaX</name>
    <name evidence="17" type="ORF">A3K49_06885</name>
</gene>
<keyword evidence="9 16" id="KW-0547">Nucleotide-binding</keyword>
<evidence type="ECO:0000256" key="8">
    <source>
        <dbReference type="ARBA" id="ARBA00022679"/>
    </source>
</evidence>
<dbReference type="EMBL" id="MEUG01000001">
    <property type="protein sequence ID" value="OGC28664.1"/>
    <property type="molecule type" value="Genomic_DNA"/>
</dbReference>
<feature type="binding site" evidence="16">
    <location>
        <begin position="6"/>
        <end position="13"/>
    </location>
    <ligand>
        <name>ATP</name>
        <dbReference type="ChEBI" id="CHEBI:30616"/>
    </ligand>
</feature>
<comment type="similarity">
    <text evidence="14 16">Belongs to the type III pantothenate kinase family.</text>
</comment>
<feature type="binding site" evidence="16">
    <location>
        <position position="114"/>
    </location>
    <ligand>
        <name>K(+)</name>
        <dbReference type="ChEBI" id="CHEBI:29103"/>
    </ligand>
</feature>
<evidence type="ECO:0000256" key="3">
    <source>
        <dbReference type="ARBA" id="ARBA00004496"/>
    </source>
</evidence>
<dbReference type="GO" id="GO:0046872">
    <property type="term" value="F:metal ion binding"/>
    <property type="evidence" value="ECO:0007669"/>
    <property type="project" value="UniProtKB-KW"/>
</dbReference>
<evidence type="ECO:0000256" key="10">
    <source>
        <dbReference type="ARBA" id="ARBA00022777"/>
    </source>
</evidence>
<dbReference type="InterPro" id="IPR004619">
    <property type="entry name" value="Type_III_PanK"/>
</dbReference>
<proteinExistence type="inferred from homology"/>
<keyword evidence="8 16" id="KW-0808">Transferase</keyword>
<comment type="subunit">
    <text evidence="5 16">Homodimer.</text>
</comment>
<keyword evidence="7 16" id="KW-0963">Cytoplasm</keyword>
<comment type="cofactor">
    <cofactor evidence="2">
        <name>K(+)</name>
        <dbReference type="ChEBI" id="CHEBI:29103"/>
    </cofactor>
</comment>
<evidence type="ECO:0000256" key="2">
    <source>
        <dbReference type="ARBA" id="ARBA00001958"/>
    </source>
</evidence>
<dbReference type="CDD" id="cd24015">
    <property type="entry name" value="ASKHA_NBD_PanK-III"/>
    <property type="match status" value="1"/>
</dbReference>
<comment type="subcellular location">
    <subcellularLocation>
        <location evidence="3 16">Cytoplasm</location>
    </subcellularLocation>
</comment>
<dbReference type="PANTHER" id="PTHR34265:SF1">
    <property type="entry name" value="TYPE III PANTOTHENATE KINASE"/>
    <property type="match status" value="1"/>
</dbReference>
<evidence type="ECO:0000256" key="1">
    <source>
        <dbReference type="ARBA" id="ARBA00001206"/>
    </source>
</evidence>
<dbReference type="GO" id="GO:0005737">
    <property type="term" value="C:cytoplasm"/>
    <property type="evidence" value="ECO:0007669"/>
    <property type="project" value="UniProtKB-SubCell"/>
</dbReference>